<feature type="compositionally biased region" description="Polar residues" evidence="1">
    <location>
        <begin position="598"/>
        <end position="608"/>
    </location>
</feature>
<dbReference type="EMBL" id="LWDF02000052">
    <property type="protein sequence ID" value="KAE8258936.1"/>
    <property type="molecule type" value="Genomic_DNA"/>
</dbReference>
<feature type="region of interest" description="Disordered" evidence="1">
    <location>
        <begin position="695"/>
        <end position="724"/>
    </location>
</feature>
<reference evidence="3" key="2">
    <citation type="journal article" date="2019" name="IMA Fungus">
        <title>Genome sequencing and comparison of five Tilletia species to identify candidate genes for the detection of regulated species infecting wheat.</title>
        <authorList>
            <person name="Nguyen H.D.T."/>
            <person name="Sultana T."/>
            <person name="Kesanakurti P."/>
            <person name="Hambleton S."/>
        </authorList>
    </citation>
    <scope>NUCLEOTIDE SEQUENCE</scope>
    <source>
        <strain evidence="3">DAOMC 236416</strain>
    </source>
</reference>
<proteinExistence type="predicted"/>
<feature type="compositionally biased region" description="Low complexity" evidence="1">
    <location>
        <begin position="385"/>
        <end position="394"/>
    </location>
</feature>
<feature type="compositionally biased region" description="Polar residues" evidence="1">
    <location>
        <begin position="362"/>
        <end position="378"/>
    </location>
</feature>
<feature type="compositionally biased region" description="Polar residues" evidence="1">
    <location>
        <begin position="700"/>
        <end position="710"/>
    </location>
</feature>
<protein>
    <submittedName>
        <fullName evidence="3">Uncharacterized protein</fullName>
    </submittedName>
</protein>
<feature type="region of interest" description="Disordered" evidence="1">
    <location>
        <begin position="427"/>
        <end position="463"/>
    </location>
</feature>
<feature type="region of interest" description="Disordered" evidence="1">
    <location>
        <begin position="825"/>
        <end position="951"/>
    </location>
</feature>
<comment type="caution">
    <text evidence="3">The sequence shown here is derived from an EMBL/GenBank/DDBJ whole genome shotgun (WGS) entry which is preliminary data.</text>
</comment>
<sequence length="951" mass="102662">MTVSCFTPPLGHTNLLCVEIDDSGSISTIINHFSSEVHAARISEAISVALYFLAAISCGVACVRVSWTSTPNVIQGRDLAAVSRDGNPIRYLKFITISLFGQCLTAAVLGCTDLSRPQFAMSEARATHTRGLAIATVVPTGFHLLSIFLFHTLVLLSASQTACDGTSGTFPKSFLALSPIILLSELIMPFILTSSDSQGLLRGLIMVQIISYCALLLVCALPVLLRIIKNRKRREACPGFTTISFLVVASFGILQALLATGILSNSVRAVSAASIFGALGAFSFSAWSVTIVCHYHHRQLPAEGTYRDSPVSPPDSNSPSQRELQLLPTFGGSKRRLSRPLSSRLSMLASKTILRPRDRPSQTRPGESKNPQSPNSARRTQKDILLSPFSTPSSSPSPLPTSPESLASSRTPFLSRKSFPFSYIRSSQISPSSSKRVPSVNKTPSPGQQWDARSPGQKERSRIAASYAGQTLAFEMNRSPGIGSPESLWRTHPHILRPGTSLTVDSMLSNSRPERTLTFGGLQDPFQQARRAQRPSTAGAAGLENSGRPLHTTCTDRLNSASSSLWLSFPPSSWLPTPPSSAHGTFGHKERMSGITLCQNSSSGQQPPQLLAEGGLGSPFQHQSTGSGRPQTQNLSVEELVSASGLTSQSRSRATSNASMPSEIARLASGRMHSVYEEMGTTERPMSSSHAIHEDVGAGDTQSHLSQMSASHPDAVPARRSSCAFGDGSERALEFLASLDQQPMPRSHHIPHPAGTHSRSIGLPEEGRMEPSNRSGANADLRSGSEPQLPRAGPIEMYRASIRAAHLDLIRQALRSTGDIVEQPEPWIATSHARNSTTNQIRRKPVPSDSEILERNLQSSSRRTSTFGFQPNDHEPRTSLRRSVSLSSHYSRQSSAAQSSWHGMMTQGQEGNEDSAGRFVRESWGLRSVAPGEDDRDFFLNGGVAPTEELD</sequence>
<organism evidence="3 4">
    <name type="scientific">Tilletia indica</name>
    <dbReference type="NCBI Taxonomy" id="43049"/>
    <lineage>
        <taxon>Eukaryota</taxon>
        <taxon>Fungi</taxon>
        <taxon>Dikarya</taxon>
        <taxon>Basidiomycota</taxon>
        <taxon>Ustilaginomycotina</taxon>
        <taxon>Exobasidiomycetes</taxon>
        <taxon>Tilletiales</taxon>
        <taxon>Tilletiaceae</taxon>
        <taxon>Tilletia</taxon>
    </lineage>
</organism>
<feature type="transmembrane region" description="Helical" evidence="2">
    <location>
        <begin position="204"/>
        <end position="228"/>
    </location>
</feature>
<feature type="compositionally biased region" description="Low complexity" evidence="1">
    <location>
        <begin position="427"/>
        <end position="440"/>
    </location>
</feature>
<keyword evidence="2" id="KW-0812">Transmembrane</keyword>
<name>A0A177TDW4_9BASI</name>
<feature type="transmembrane region" description="Helical" evidence="2">
    <location>
        <begin position="91"/>
        <end position="111"/>
    </location>
</feature>
<accession>A0A177TDW4</accession>
<dbReference type="Proteomes" id="UP000077521">
    <property type="component" value="Unassembled WGS sequence"/>
</dbReference>
<feature type="transmembrane region" description="Helical" evidence="2">
    <location>
        <begin position="240"/>
        <end position="263"/>
    </location>
</feature>
<feature type="compositionally biased region" description="Low complexity" evidence="1">
    <location>
        <begin position="308"/>
        <end position="320"/>
    </location>
</feature>
<feature type="region of interest" description="Disordered" evidence="1">
    <location>
        <begin position="304"/>
        <end position="410"/>
    </location>
</feature>
<feature type="compositionally biased region" description="Polar residues" evidence="1">
    <location>
        <begin position="644"/>
        <end position="660"/>
    </location>
</feature>
<keyword evidence="4" id="KW-1185">Reference proteome</keyword>
<feature type="compositionally biased region" description="Low complexity" evidence="1">
    <location>
        <begin position="881"/>
        <end position="900"/>
    </location>
</feature>
<keyword evidence="2" id="KW-1133">Transmembrane helix</keyword>
<feature type="transmembrane region" description="Helical" evidence="2">
    <location>
        <begin position="174"/>
        <end position="192"/>
    </location>
</feature>
<evidence type="ECO:0000313" key="4">
    <source>
        <dbReference type="Proteomes" id="UP000077521"/>
    </source>
</evidence>
<feature type="transmembrane region" description="Helical" evidence="2">
    <location>
        <begin position="48"/>
        <end position="67"/>
    </location>
</feature>
<evidence type="ECO:0000313" key="3">
    <source>
        <dbReference type="EMBL" id="KAE8258936.1"/>
    </source>
</evidence>
<dbReference type="AlphaFoldDB" id="A0A177TDW4"/>
<gene>
    <name evidence="3" type="ORF">A4X13_0g1346</name>
</gene>
<feature type="compositionally biased region" description="Polar residues" evidence="1">
    <location>
        <begin position="620"/>
        <end position="636"/>
    </location>
</feature>
<feature type="compositionally biased region" description="Low complexity" evidence="1">
    <location>
        <begin position="339"/>
        <end position="350"/>
    </location>
</feature>
<feature type="region of interest" description="Disordered" evidence="1">
    <location>
        <begin position="598"/>
        <end position="663"/>
    </location>
</feature>
<reference evidence="3" key="1">
    <citation type="submission" date="2016-04" db="EMBL/GenBank/DDBJ databases">
        <authorList>
            <person name="Nguyen H.D."/>
            <person name="Samba Siva P."/>
            <person name="Cullis J."/>
            <person name="Levesque C.A."/>
            <person name="Hambleton S."/>
        </authorList>
    </citation>
    <scope>NUCLEOTIDE SEQUENCE</scope>
    <source>
        <strain evidence="3">DAOMC 236416</strain>
    </source>
</reference>
<evidence type="ECO:0000256" key="1">
    <source>
        <dbReference type="SAM" id="MobiDB-lite"/>
    </source>
</evidence>
<feature type="compositionally biased region" description="Polar residues" evidence="1">
    <location>
        <begin position="856"/>
        <end position="869"/>
    </location>
</feature>
<keyword evidence="2" id="KW-0472">Membrane</keyword>
<feature type="transmembrane region" description="Helical" evidence="2">
    <location>
        <begin position="132"/>
        <end position="154"/>
    </location>
</feature>
<feature type="region of interest" description="Disordered" evidence="1">
    <location>
        <begin position="743"/>
        <end position="793"/>
    </location>
</feature>
<evidence type="ECO:0000256" key="2">
    <source>
        <dbReference type="SAM" id="Phobius"/>
    </source>
</evidence>